<dbReference type="CDD" id="cd00090">
    <property type="entry name" value="HTH_ARSR"/>
    <property type="match status" value="1"/>
</dbReference>
<dbReference type="RefSeq" id="WP_281929950.1">
    <property type="nucleotide sequence ID" value="NZ_AP027142.1"/>
</dbReference>
<dbReference type="InterPro" id="IPR036390">
    <property type="entry name" value="WH_DNA-bd_sf"/>
</dbReference>
<gene>
    <name evidence="5" type="ORF">SS37A_02870</name>
</gene>
<dbReference type="PRINTS" id="PR00778">
    <property type="entry name" value="HTHARSR"/>
</dbReference>
<keyword evidence="6" id="KW-1185">Reference proteome</keyword>
<evidence type="ECO:0000256" key="3">
    <source>
        <dbReference type="ARBA" id="ARBA00023163"/>
    </source>
</evidence>
<proteinExistence type="predicted"/>
<dbReference type="EMBL" id="AP027142">
    <property type="protein sequence ID" value="BDV32758.1"/>
    <property type="molecule type" value="Genomic_DNA"/>
</dbReference>
<dbReference type="SMART" id="SM00418">
    <property type="entry name" value="HTH_ARSR"/>
    <property type="match status" value="1"/>
</dbReference>
<protein>
    <submittedName>
        <fullName evidence="5">Transcriptional regulator</fullName>
    </submittedName>
</protein>
<evidence type="ECO:0000256" key="1">
    <source>
        <dbReference type="ARBA" id="ARBA00023015"/>
    </source>
</evidence>
<sequence>MKALANRHRLMVLCELHKGELSVNKLQETIGLSQSSLSQHLARLREDKLVKTRRESQSIFYSLADDNVSRFIGLLYELFCADECNARSRSKKRPRARN</sequence>
<dbReference type="InterPro" id="IPR001845">
    <property type="entry name" value="HTH_ArsR_DNA-bd_dom"/>
</dbReference>
<evidence type="ECO:0000313" key="6">
    <source>
        <dbReference type="Proteomes" id="UP001317629"/>
    </source>
</evidence>
<evidence type="ECO:0000313" key="5">
    <source>
        <dbReference type="EMBL" id="BDV32758.1"/>
    </source>
</evidence>
<accession>A0ABN6VA50</accession>
<dbReference type="SUPFAM" id="SSF46785">
    <property type="entry name" value="Winged helix' DNA-binding domain"/>
    <property type="match status" value="1"/>
</dbReference>
<keyword evidence="1" id="KW-0805">Transcription regulation</keyword>
<dbReference type="InterPro" id="IPR036388">
    <property type="entry name" value="WH-like_DNA-bd_sf"/>
</dbReference>
<keyword evidence="2" id="KW-0238">DNA-binding</keyword>
<organism evidence="5 6">
    <name type="scientific">Methylocystis iwaonis</name>
    <dbReference type="NCBI Taxonomy" id="2885079"/>
    <lineage>
        <taxon>Bacteria</taxon>
        <taxon>Pseudomonadati</taxon>
        <taxon>Pseudomonadota</taxon>
        <taxon>Alphaproteobacteria</taxon>
        <taxon>Hyphomicrobiales</taxon>
        <taxon>Methylocystaceae</taxon>
        <taxon>Methylocystis</taxon>
    </lineage>
</organism>
<evidence type="ECO:0000259" key="4">
    <source>
        <dbReference type="PROSITE" id="PS50987"/>
    </source>
</evidence>
<dbReference type="Proteomes" id="UP001317629">
    <property type="component" value="Chromosome"/>
</dbReference>
<name>A0ABN6VA50_9HYPH</name>
<feature type="domain" description="HTH arsR-type" evidence="4">
    <location>
        <begin position="1"/>
        <end position="83"/>
    </location>
</feature>
<dbReference type="PANTHER" id="PTHR43132">
    <property type="entry name" value="ARSENICAL RESISTANCE OPERON REPRESSOR ARSR-RELATED"/>
    <property type="match status" value="1"/>
</dbReference>
<dbReference type="InterPro" id="IPR051011">
    <property type="entry name" value="Metal_resp_trans_reg"/>
</dbReference>
<keyword evidence="3" id="KW-0804">Transcription</keyword>
<dbReference type="PROSITE" id="PS50987">
    <property type="entry name" value="HTH_ARSR_2"/>
    <property type="match status" value="1"/>
</dbReference>
<evidence type="ECO:0000256" key="2">
    <source>
        <dbReference type="ARBA" id="ARBA00023125"/>
    </source>
</evidence>
<dbReference type="NCBIfam" id="NF033788">
    <property type="entry name" value="HTH_metalloreg"/>
    <property type="match status" value="1"/>
</dbReference>
<reference evidence="5 6" key="1">
    <citation type="journal article" date="2023" name="Int. J. Syst. Evol. Microbiol.">
        <title>Methylocystis iwaonis sp. nov., a type II methane-oxidizing bacterium from surface soil of a rice paddy field in Japan, and emended description of the genus Methylocystis (ex Whittenbury et al. 1970) Bowman et al. 1993.</title>
        <authorList>
            <person name="Kaise H."/>
            <person name="Sawadogo J.B."/>
            <person name="Alam M.S."/>
            <person name="Ueno C."/>
            <person name="Dianou D."/>
            <person name="Shinjo R."/>
            <person name="Asakawa S."/>
        </authorList>
    </citation>
    <scope>NUCLEOTIDE SEQUENCE [LARGE SCALE GENOMIC DNA]</scope>
    <source>
        <strain evidence="5 6">SS37A-Re</strain>
    </source>
</reference>
<dbReference type="PANTHER" id="PTHR43132:SF8">
    <property type="entry name" value="HTH-TYPE TRANSCRIPTIONAL REGULATOR KMTR"/>
    <property type="match status" value="1"/>
</dbReference>
<dbReference type="Pfam" id="PF01022">
    <property type="entry name" value="HTH_5"/>
    <property type="match status" value="1"/>
</dbReference>
<dbReference type="Gene3D" id="1.10.10.10">
    <property type="entry name" value="Winged helix-like DNA-binding domain superfamily/Winged helix DNA-binding domain"/>
    <property type="match status" value="1"/>
</dbReference>
<dbReference type="InterPro" id="IPR011991">
    <property type="entry name" value="ArsR-like_HTH"/>
</dbReference>